<reference evidence="2 3" key="1">
    <citation type="journal article" date="2019" name="Philos. Trans. R. Soc. Lond., B, Biol. Sci.">
        <title>Ant behaviour and brain gene expression of defending hosts depend on the ecological success of the intruding social parasite.</title>
        <authorList>
            <person name="Kaur R."/>
            <person name="Stoldt M."/>
            <person name="Jongepier E."/>
            <person name="Feldmeyer B."/>
            <person name="Menzel F."/>
            <person name="Bornberg-Bauer E."/>
            <person name="Foitzik S."/>
        </authorList>
    </citation>
    <scope>NUCLEOTIDE SEQUENCE [LARGE SCALE GENOMIC DNA]</scope>
    <source>
        <tissue evidence="2">Whole body</tissue>
    </source>
</reference>
<dbReference type="EMBL" id="QBLH01001818">
    <property type="protein sequence ID" value="TGZ50923.1"/>
    <property type="molecule type" value="Genomic_DNA"/>
</dbReference>
<feature type="compositionally biased region" description="Basic and acidic residues" evidence="1">
    <location>
        <begin position="284"/>
        <end position="307"/>
    </location>
</feature>
<evidence type="ECO:0000313" key="3">
    <source>
        <dbReference type="Proteomes" id="UP000310200"/>
    </source>
</evidence>
<keyword evidence="3" id="KW-1185">Reference proteome</keyword>
<dbReference type="AlphaFoldDB" id="A0A4S2KMH9"/>
<protein>
    <submittedName>
        <fullName evidence="2">Uncharacterized protein</fullName>
    </submittedName>
</protein>
<feature type="region of interest" description="Disordered" evidence="1">
    <location>
        <begin position="284"/>
        <end position="313"/>
    </location>
</feature>
<comment type="caution">
    <text evidence="2">The sequence shown here is derived from an EMBL/GenBank/DDBJ whole genome shotgun (WGS) entry which is preliminary data.</text>
</comment>
<dbReference type="Proteomes" id="UP000310200">
    <property type="component" value="Unassembled WGS sequence"/>
</dbReference>
<name>A0A4S2KMH9_9HYME</name>
<accession>A0A4S2KMH9</accession>
<evidence type="ECO:0000256" key="1">
    <source>
        <dbReference type="SAM" id="MobiDB-lite"/>
    </source>
</evidence>
<dbReference type="STRING" id="300112.A0A4S2KMH9"/>
<proteinExistence type="predicted"/>
<gene>
    <name evidence="2" type="ORF">DBV15_12006</name>
</gene>
<evidence type="ECO:0000313" key="2">
    <source>
        <dbReference type="EMBL" id="TGZ50923.1"/>
    </source>
</evidence>
<sequence>MRKREERRKNIVIRGTKGKRNDIERKVKKILMGIGIETEVSCKKVIEDNREGGIRMAIISLQGLEQKRKVMTERRRLREKGIGIDDDLTWKERKMRWNIEDIARQERGNARKCLEEMKERWKKGKIIGKWEQKRKSYLEELGVRVEEEEELEVENLESREKAKQKQERMEKIVDSKYNRWYKFIRKDGIPGYLEKNWEEERWSRFARFRLGNEIREELHWEKEENRRCRICEREEETWEHIWEECTRWEKWDGEGWQDVVENLLGEGGEGEEWMKAIEKMRQEGGRRREVMDERAVEQESGRARERGQAGIGSASNCKGLGTFLKNANDKLMSRSGGATVSPPQAGVGDGGPRFAWKVENPNRIMIDLVSPYKQRAKRGLSLYVSGFQLSTQTEVYPHLPLPAGEGLPPTCVLSIP</sequence>
<organism evidence="2 3">
    <name type="scientific">Temnothorax longispinosus</name>
    <dbReference type="NCBI Taxonomy" id="300112"/>
    <lineage>
        <taxon>Eukaryota</taxon>
        <taxon>Metazoa</taxon>
        <taxon>Ecdysozoa</taxon>
        <taxon>Arthropoda</taxon>
        <taxon>Hexapoda</taxon>
        <taxon>Insecta</taxon>
        <taxon>Pterygota</taxon>
        <taxon>Neoptera</taxon>
        <taxon>Endopterygota</taxon>
        <taxon>Hymenoptera</taxon>
        <taxon>Apocrita</taxon>
        <taxon>Aculeata</taxon>
        <taxon>Formicoidea</taxon>
        <taxon>Formicidae</taxon>
        <taxon>Myrmicinae</taxon>
        <taxon>Temnothorax</taxon>
    </lineage>
</organism>